<proteinExistence type="predicted"/>
<dbReference type="AlphaFoldDB" id="A0A142END0"/>
<dbReference type="PROSITE" id="PS51464">
    <property type="entry name" value="SIS"/>
    <property type="match status" value="1"/>
</dbReference>
<dbReference type="PATRIC" id="fig|1727163.4.peg.1965"/>
<dbReference type="KEGG" id="alm:AO498_09405"/>
<organism evidence="2 3">
    <name type="scientific">Algoriphagus sanaruensis</name>
    <dbReference type="NCBI Taxonomy" id="1727163"/>
    <lineage>
        <taxon>Bacteria</taxon>
        <taxon>Pseudomonadati</taxon>
        <taxon>Bacteroidota</taxon>
        <taxon>Cytophagia</taxon>
        <taxon>Cytophagales</taxon>
        <taxon>Cyclobacteriaceae</taxon>
        <taxon>Algoriphagus</taxon>
    </lineage>
</organism>
<dbReference type="GO" id="GO:1901135">
    <property type="term" value="P:carbohydrate derivative metabolic process"/>
    <property type="evidence" value="ECO:0007669"/>
    <property type="project" value="InterPro"/>
</dbReference>
<accession>A0A142END0</accession>
<evidence type="ECO:0000313" key="3">
    <source>
        <dbReference type="Proteomes" id="UP000073816"/>
    </source>
</evidence>
<dbReference type="InterPro" id="IPR035472">
    <property type="entry name" value="RpiR-like_SIS"/>
</dbReference>
<reference evidence="2 3" key="2">
    <citation type="journal article" date="2016" name="Genome Announc.">
        <title>Complete Genome Sequence of Algoriphagus sp. Strain M8-2, Isolated from a Brackish Lake.</title>
        <authorList>
            <person name="Muraguchi Y."/>
            <person name="Kushimoto K."/>
            <person name="Ohtsubo Y."/>
            <person name="Suzuki T."/>
            <person name="Dohra H."/>
            <person name="Kimbara K."/>
            <person name="Shintani M."/>
        </authorList>
    </citation>
    <scope>NUCLEOTIDE SEQUENCE [LARGE SCALE GENOMIC DNA]</scope>
    <source>
        <strain evidence="2 3">M8-2</strain>
    </source>
</reference>
<dbReference type="SUPFAM" id="SSF53697">
    <property type="entry name" value="SIS domain"/>
    <property type="match status" value="1"/>
</dbReference>
<dbReference type="STRING" id="1727163.AO498_09405"/>
<evidence type="ECO:0000313" key="2">
    <source>
        <dbReference type="EMBL" id="AMQ56635.1"/>
    </source>
</evidence>
<sequence>MSKEPYRLYADSVMEKLQKAFRQEKEIQVAAKWIAECLKNQGWIYTAGTGHSHMFAEEIFYRAGGFARVRPILDPDLMLHVDASGSTAIERTEGYAANLLKRFPISKEDVLLISSNSGRNAVPIELAQLAKKEGAKVIVFTNHAHSKSVDSRHSSGLKLFQLGDLFFDNFGEIGDAAIPFEGLEGRVGATSTVIGTALIQAIMVQSVGLLLKDGITPEVFISSNSDVGEANNESLLAKYKPLVRGL</sequence>
<reference evidence="3" key="1">
    <citation type="submission" date="2015-09" db="EMBL/GenBank/DDBJ databases">
        <title>Complete sequence of Algoriphagus sp. M8-2.</title>
        <authorList>
            <person name="Shintani M."/>
        </authorList>
    </citation>
    <scope>NUCLEOTIDE SEQUENCE [LARGE SCALE GENOMIC DNA]</scope>
    <source>
        <strain evidence="3">M8-2</strain>
    </source>
</reference>
<protein>
    <recommendedName>
        <fullName evidence="1">SIS domain-containing protein</fullName>
    </recommendedName>
</protein>
<dbReference type="OrthoDB" id="9805185at2"/>
<keyword evidence="3" id="KW-1185">Reference proteome</keyword>
<dbReference type="EMBL" id="CP012836">
    <property type="protein sequence ID" value="AMQ56635.1"/>
    <property type="molecule type" value="Genomic_DNA"/>
</dbReference>
<dbReference type="PANTHER" id="PTHR30390:SF7">
    <property type="entry name" value="PHOSPHOHEPTOSE ISOMERASE"/>
    <property type="match status" value="1"/>
</dbReference>
<dbReference type="GO" id="GO:0097367">
    <property type="term" value="F:carbohydrate derivative binding"/>
    <property type="evidence" value="ECO:0007669"/>
    <property type="project" value="InterPro"/>
</dbReference>
<dbReference type="InterPro" id="IPR046348">
    <property type="entry name" value="SIS_dom_sf"/>
</dbReference>
<dbReference type="NCBIfam" id="NF002805">
    <property type="entry name" value="PRK02947.1"/>
    <property type="match status" value="1"/>
</dbReference>
<dbReference type="InterPro" id="IPR001347">
    <property type="entry name" value="SIS_dom"/>
</dbReference>
<dbReference type="PANTHER" id="PTHR30390">
    <property type="entry name" value="SEDOHEPTULOSE 7-PHOSPHATE ISOMERASE / DNAA INITIATOR-ASSOCIATING FACTOR FOR REPLICATION INITIATION"/>
    <property type="match status" value="1"/>
</dbReference>
<feature type="domain" description="SIS" evidence="1">
    <location>
        <begin position="34"/>
        <end position="209"/>
    </location>
</feature>
<gene>
    <name evidence="2" type="ORF">AO498_09405</name>
</gene>
<dbReference type="RefSeq" id="WP_067546509.1">
    <property type="nucleotide sequence ID" value="NZ_CP012836.1"/>
</dbReference>
<dbReference type="Proteomes" id="UP000073816">
    <property type="component" value="Chromosome"/>
</dbReference>
<dbReference type="Gene3D" id="3.40.50.10490">
    <property type="entry name" value="Glucose-6-phosphate isomerase like protein, domain 1"/>
    <property type="match status" value="1"/>
</dbReference>
<dbReference type="InterPro" id="IPR050099">
    <property type="entry name" value="SIS_GmhA/DiaA_subfam"/>
</dbReference>
<dbReference type="CDD" id="cd05013">
    <property type="entry name" value="SIS_RpiR"/>
    <property type="match status" value="1"/>
</dbReference>
<name>A0A142END0_9BACT</name>
<dbReference type="Pfam" id="PF13580">
    <property type="entry name" value="SIS_2"/>
    <property type="match status" value="1"/>
</dbReference>
<evidence type="ECO:0000259" key="1">
    <source>
        <dbReference type="PROSITE" id="PS51464"/>
    </source>
</evidence>